<dbReference type="STRING" id="34062.AXE82_09745"/>
<dbReference type="PROSITE" id="PS50975">
    <property type="entry name" value="ATP_GRASP"/>
    <property type="match status" value="1"/>
</dbReference>
<dbReference type="Proteomes" id="UP000229340">
    <property type="component" value="Chromosome"/>
</dbReference>
<dbReference type="PIRSF" id="PIRSF029120">
    <property type="entry name" value="UCP029120"/>
    <property type="match status" value="1"/>
</dbReference>
<feature type="domain" description="ATP-grasp" evidence="5">
    <location>
        <begin position="128"/>
        <end position="330"/>
    </location>
</feature>
<dbReference type="InterPro" id="IPR052032">
    <property type="entry name" value="ATP-dep_AA_Ligase"/>
</dbReference>
<dbReference type="AlphaFoldDB" id="A0A2D2LTF3"/>
<dbReference type="InterPro" id="IPR011226">
    <property type="entry name" value="ATP-grasp_fam"/>
</dbReference>
<dbReference type="Gene3D" id="3.30.470.20">
    <property type="entry name" value="ATP-grasp fold, B domain"/>
    <property type="match status" value="1"/>
</dbReference>
<dbReference type="EMBL" id="CP024443">
    <property type="protein sequence ID" value="ATR78293.1"/>
    <property type="molecule type" value="Genomic_DNA"/>
</dbReference>
<dbReference type="GO" id="GO:0046872">
    <property type="term" value="F:metal ion binding"/>
    <property type="evidence" value="ECO:0007669"/>
    <property type="project" value="InterPro"/>
</dbReference>
<dbReference type="SUPFAM" id="SSF56059">
    <property type="entry name" value="Glutathione synthetase ATP-binding domain-like"/>
    <property type="match status" value="1"/>
</dbReference>
<evidence type="ECO:0000313" key="7">
    <source>
        <dbReference type="Proteomes" id="UP000229340"/>
    </source>
</evidence>
<dbReference type="Pfam" id="PF15632">
    <property type="entry name" value="ATPgrasp_Ter"/>
    <property type="match status" value="1"/>
</dbReference>
<evidence type="ECO:0000259" key="5">
    <source>
        <dbReference type="PROSITE" id="PS50975"/>
    </source>
</evidence>
<reference evidence="7" key="1">
    <citation type="submission" date="2017-11" db="EMBL/GenBank/DDBJ databases">
        <title>Complete genome sequence of Moraxella osloensis NP7 isolated from human skin.</title>
        <authorList>
            <person name="Lee K."/>
            <person name="Lim J.Y."/>
            <person name="Hwang I."/>
        </authorList>
    </citation>
    <scope>NUCLEOTIDE SEQUENCE [LARGE SCALE GENOMIC DNA]</scope>
    <source>
        <strain evidence="7">NP7</strain>
    </source>
</reference>
<protein>
    <submittedName>
        <fullName evidence="6">Carboxylate--amine ligase</fullName>
    </submittedName>
</protein>
<sequence>MILNPSNTPFSIWLAEGQSSQRDMLLAMQAMKCQYDLPMTIVASHRQSRPEILNCADIAYQEPSEPSERVEFVLAQAKKHNSKVILTGRNSKHYEARRQDFEAAGIRLLTGATDTATLELMDDKAAFTAFCQQQDIPMASGWQFDNADALMALLALHGGQPLCVKPVKGIFAQGFWRLDTAAVDAWDSFEHLYFTEDKKIHLAQFLHAYNHSQMVTDKPIAMLLMPYLAGKEYSIDVVCETGEVLAAVTRYKEGSEQHVGYDETVMELVKRLVTALKADGIVSIQTKADENGMHKVLEINSRASGGIGYTDHAFDNGTMNLTQLAFAYWSGCITKPHLPAVRDTITPCIVRPLMTSVKIG</sequence>
<organism evidence="6 7">
    <name type="scientific">Faucicola osloensis</name>
    <name type="common">Moraxella osloensis</name>
    <dbReference type="NCBI Taxonomy" id="34062"/>
    <lineage>
        <taxon>Bacteria</taxon>
        <taxon>Pseudomonadati</taxon>
        <taxon>Pseudomonadota</taxon>
        <taxon>Gammaproteobacteria</taxon>
        <taxon>Moraxellales</taxon>
        <taxon>Moraxellaceae</taxon>
        <taxon>Faucicola</taxon>
    </lineage>
</organism>
<proteinExistence type="predicted"/>
<keyword evidence="1 6" id="KW-0436">Ligase</keyword>
<evidence type="ECO:0000313" key="6">
    <source>
        <dbReference type="EMBL" id="ATR78293.1"/>
    </source>
</evidence>
<dbReference type="PANTHER" id="PTHR43585">
    <property type="entry name" value="FUMIPYRROLE BIOSYNTHESIS PROTEIN C"/>
    <property type="match status" value="1"/>
</dbReference>
<dbReference type="PANTHER" id="PTHR43585:SF2">
    <property type="entry name" value="ATP-GRASP ENZYME FSQD"/>
    <property type="match status" value="1"/>
</dbReference>
<evidence type="ECO:0000256" key="2">
    <source>
        <dbReference type="ARBA" id="ARBA00022741"/>
    </source>
</evidence>
<dbReference type="GO" id="GO:0005524">
    <property type="term" value="F:ATP binding"/>
    <property type="evidence" value="ECO:0007669"/>
    <property type="project" value="UniProtKB-UniRule"/>
</dbReference>
<name>A0A2D2LTF3_FAUOS</name>
<gene>
    <name evidence="6" type="ORF">NP7_02865</name>
</gene>
<dbReference type="RefSeq" id="WP_100269622.1">
    <property type="nucleotide sequence ID" value="NZ_CP024443.1"/>
</dbReference>
<keyword evidence="3 4" id="KW-0067">ATP-binding</keyword>
<evidence type="ECO:0000256" key="3">
    <source>
        <dbReference type="ARBA" id="ARBA00022840"/>
    </source>
</evidence>
<dbReference type="GO" id="GO:0016874">
    <property type="term" value="F:ligase activity"/>
    <property type="evidence" value="ECO:0007669"/>
    <property type="project" value="UniProtKB-KW"/>
</dbReference>
<evidence type="ECO:0000256" key="1">
    <source>
        <dbReference type="ARBA" id="ARBA00022598"/>
    </source>
</evidence>
<keyword evidence="2 4" id="KW-0547">Nucleotide-binding</keyword>
<accession>A0A2D2LTF3</accession>
<evidence type="ECO:0000256" key="4">
    <source>
        <dbReference type="PROSITE-ProRule" id="PRU00409"/>
    </source>
</evidence>
<dbReference type="InterPro" id="IPR011761">
    <property type="entry name" value="ATP-grasp"/>
</dbReference>